<keyword evidence="7 8" id="KW-0539">Nucleus</keyword>
<feature type="binding site" evidence="9">
    <location>
        <position position="32"/>
    </location>
    <ligand>
        <name>Zn(2+)</name>
        <dbReference type="ChEBI" id="CHEBI:29105"/>
        <label>1</label>
    </ligand>
</feature>
<evidence type="ECO:0000313" key="13">
    <source>
        <dbReference type="EMBL" id="CAD9722694.1"/>
    </source>
</evidence>
<dbReference type="Pfam" id="PF02150">
    <property type="entry name" value="Zn_ribbon_RPB9"/>
    <property type="match status" value="1"/>
</dbReference>
<reference evidence="14 15" key="2">
    <citation type="submission" date="2024-03" db="EMBL/GenBank/DDBJ databases">
        <title>Complete genome sequence of the green alga Chloropicon roscoffensis RCC1871.</title>
        <authorList>
            <person name="Lemieux C."/>
            <person name="Pombert J.-F."/>
            <person name="Otis C."/>
            <person name="Turmel M."/>
        </authorList>
    </citation>
    <scope>NUCLEOTIDE SEQUENCE [LARGE SCALE GENOMIC DNA]</scope>
    <source>
        <strain evidence="14 15">RCC1871</strain>
    </source>
</reference>
<comment type="subcellular location">
    <subcellularLocation>
        <location evidence="1">Nucleus</location>
        <location evidence="1">Nucleolus</location>
    </subcellularLocation>
</comment>
<evidence type="ECO:0000313" key="15">
    <source>
        <dbReference type="Proteomes" id="UP001472866"/>
    </source>
</evidence>
<dbReference type="AlphaFoldDB" id="A0A7S2T9D0"/>
<feature type="binding site" evidence="9">
    <location>
        <position position="7"/>
    </location>
    <ligand>
        <name>Zn(2+)</name>
        <dbReference type="ChEBI" id="CHEBI:29105"/>
        <label>1</label>
    </ligand>
</feature>
<dbReference type="InterPro" id="IPR001529">
    <property type="entry name" value="Zn_ribbon_RPB9"/>
</dbReference>
<gene>
    <name evidence="13" type="ORF">CROS1312_LOCUS1930</name>
    <name evidence="14" type="ORF">HKI87_11g66240</name>
</gene>
<organism evidence="13">
    <name type="scientific">Chloropicon roscoffensis</name>
    <dbReference type="NCBI Taxonomy" id="1461544"/>
    <lineage>
        <taxon>Eukaryota</taxon>
        <taxon>Viridiplantae</taxon>
        <taxon>Chlorophyta</taxon>
        <taxon>Chloropicophyceae</taxon>
        <taxon>Chloropicales</taxon>
        <taxon>Chloropicaceae</taxon>
        <taxon>Chloropicon</taxon>
    </lineage>
</organism>
<keyword evidence="4 10" id="KW-0863">Zinc-finger</keyword>
<dbReference type="PIRSF" id="PIRSF005586">
    <property type="entry name" value="RNApol_RpoM"/>
    <property type="match status" value="1"/>
</dbReference>
<dbReference type="CDD" id="cd10508">
    <property type="entry name" value="Zn-ribbon_RPB9"/>
    <property type="match status" value="1"/>
</dbReference>
<feature type="binding site" evidence="9">
    <location>
        <position position="10"/>
    </location>
    <ligand>
        <name>Zn(2+)</name>
        <dbReference type="ChEBI" id="CHEBI:29105"/>
        <label>1</label>
    </ligand>
</feature>
<dbReference type="SMART" id="SM00661">
    <property type="entry name" value="RPOL9"/>
    <property type="match status" value="1"/>
</dbReference>
<feature type="binding site" evidence="9">
    <location>
        <position position="104"/>
    </location>
    <ligand>
        <name>Zn(2+)</name>
        <dbReference type="ChEBI" id="CHEBI:29105"/>
        <label>2</label>
    </ligand>
</feature>
<evidence type="ECO:0000256" key="2">
    <source>
        <dbReference type="ARBA" id="ARBA00022478"/>
    </source>
</evidence>
<proteinExistence type="inferred from homology"/>
<dbReference type="InterPro" id="IPR001222">
    <property type="entry name" value="Znf_TFIIS"/>
</dbReference>
<dbReference type="GO" id="GO:0001193">
    <property type="term" value="P:maintenance of transcriptional fidelity during transcription elongation by RNA polymerase II"/>
    <property type="evidence" value="ECO:0007669"/>
    <property type="project" value="TreeGrafter"/>
</dbReference>
<dbReference type="PROSITE" id="PS51133">
    <property type="entry name" value="ZF_TFIIS_2"/>
    <property type="match status" value="1"/>
</dbReference>
<sequence>MATMKFCPQCANILYPFEDKDEKRLKFECKHCDYVENATTGLIYRHEVQHSLSEKSAIITDVTSDPTLPKTREVECPQCGNDECVYFQSTSRSDAEAMTLYFVCCRCGHRFKEGQT</sequence>
<dbReference type="GO" id="GO:0003676">
    <property type="term" value="F:nucleic acid binding"/>
    <property type="evidence" value="ECO:0007669"/>
    <property type="project" value="InterPro"/>
</dbReference>
<evidence type="ECO:0000256" key="9">
    <source>
        <dbReference type="PIRSR" id="PIRSR005586-1"/>
    </source>
</evidence>
<keyword evidence="15" id="KW-1185">Reference proteome</keyword>
<protein>
    <recommendedName>
        <fullName evidence="8">DNA-directed RNA polymerase subunit</fullName>
    </recommendedName>
</protein>
<dbReference type="GO" id="GO:0008270">
    <property type="term" value="F:zinc ion binding"/>
    <property type="evidence" value="ECO:0007669"/>
    <property type="project" value="UniProtKB-KW"/>
</dbReference>
<dbReference type="SMART" id="SM00440">
    <property type="entry name" value="ZnF_C2C2"/>
    <property type="match status" value="1"/>
</dbReference>
<evidence type="ECO:0000256" key="3">
    <source>
        <dbReference type="ARBA" id="ARBA00022723"/>
    </source>
</evidence>
<keyword evidence="2 8" id="KW-0240">DNA-directed RNA polymerase</keyword>
<evidence type="ECO:0000313" key="14">
    <source>
        <dbReference type="EMBL" id="WZN65067.1"/>
    </source>
</evidence>
<dbReference type="GO" id="GO:0006283">
    <property type="term" value="P:transcription-coupled nucleotide-excision repair"/>
    <property type="evidence" value="ECO:0007669"/>
    <property type="project" value="TreeGrafter"/>
</dbReference>
<feature type="binding site" evidence="9">
    <location>
        <position position="76"/>
    </location>
    <ligand>
        <name>Zn(2+)</name>
        <dbReference type="ChEBI" id="CHEBI:29105"/>
        <label>2</label>
    </ligand>
</feature>
<dbReference type="InterPro" id="IPR034012">
    <property type="entry name" value="Zn_ribbon_RPB9_C"/>
</dbReference>
<dbReference type="Pfam" id="PF01096">
    <property type="entry name" value="Zn_ribbon_TFIIS"/>
    <property type="match status" value="1"/>
</dbReference>
<evidence type="ECO:0000256" key="7">
    <source>
        <dbReference type="ARBA" id="ARBA00023242"/>
    </source>
</evidence>
<feature type="binding site" evidence="9">
    <location>
        <position position="29"/>
    </location>
    <ligand>
        <name>Zn(2+)</name>
        <dbReference type="ChEBI" id="CHEBI:29105"/>
        <label>1</label>
    </ligand>
</feature>
<dbReference type="PANTHER" id="PTHR11239">
    <property type="entry name" value="DNA-DIRECTED RNA POLYMERASE"/>
    <property type="match status" value="1"/>
</dbReference>
<feature type="domain" description="TFIIS-type" evidence="12">
    <location>
        <begin position="72"/>
        <end position="112"/>
    </location>
</feature>
<feature type="binding site" evidence="9">
    <location>
        <position position="107"/>
    </location>
    <ligand>
        <name>Zn(2+)</name>
        <dbReference type="ChEBI" id="CHEBI:29105"/>
        <label>2</label>
    </ligand>
</feature>
<keyword evidence="6 8" id="KW-0804">Transcription</keyword>
<dbReference type="GO" id="GO:0003899">
    <property type="term" value="F:DNA-directed RNA polymerase activity"/>
    <property type="evidence" value="ECO:0007669"/>
    <property type="project" value="InterPro"/>
</dbReference>
<feature type="binding site" evidence="9">
    <location>
        <position position="79"/>
    </location>
    <ligand>
        <name>Zn(2+)</name>
        <dbReference type="ChEBI" id="CHEBI:29105"/>
        <label>2</label>
    </ligand>
</feature>
<evidence type="ECO:0000256" key="10">
    <source>
        <dbReference type="PIRSR" id="PIRSR005586-2"/>
    </source>
</evidence>
<evidence type="ECO:0000256" key="8">
    <source>
        <dbReference type="PIRNR" id="PIRNR005586"/>
    </source>
</evidence>
<dbReference type="Gene3D" id="2.20.25.10">
    <property type="match status" value="2"/>
</dbReference>
<evidence type="ECO:0000256" key="1">
    <source>
        <dbReference type="ARBA" id="ARBA00004604"/>
    </source>
</evidence>
<dbReference type="EMBL" id="HBHM01002461">
    <property type="protein sequence ID" value="CAD9722694.1"/>
    <property type="molecule type" value="Transcribed_RNA"/>
</dbReference>
<dbReference type="GO" id="GO:0005730">
    <property type="term" value="C:nucleolus"/>
    <property type="evidence" value="ECO:0007669"/>
    <property type="project" value="UniProtKB-SubCell"/>
</dbReference>
<keyword evidence="3 9" id="KW-0479">Metal-binding</keyword>
<keyword evidence="5 9" id="KW-0862">Zinc</keyword>
<dbReference type="Proteomes" id="UP001472866">
    <property type="component" value="Chromosome 11"/>
</dbReference>
<comment type="similarity">
    <text evidence="8 11">Belongs to the archaeal rpoM/eukaryotic RPA12/RPB9/RPC11 RNA polymerase family.</text>
</comment>
<evidence type="ECO:0000256" key="4">
    <source>
        <dbReference type="ARBA" id="ARBA00022771"/>
    </source>
</evidence>
<dbReference type="SUPFAM" id="SSF57783">
    <property type="entry name" value="Zinc beta-ribbon"/>
    <property type="match status" value="2"/>
</dbReference>
<dbReference type="PANTHER" id="PTHR11239:SF1">
    <property type="entry name" value="DNA-DIRECTED RNA POLYMERASE II SUBUNIT RPB9"/>
    <property type="match status" value="1"/>
</dbReference>
<evidence type="ECO:0000259" key="12">
    <source>
        <dbReference type="PROSITE" id="PS51133"/>
    </source>
</evidence>
<evidence type="ECO:0000256" key="6">
    <source>
        <dbReference type="ARBA" id="ARBA00023163"/>
    </source>
</evidence>
<dbReference type="GO" id="GO:0006367">
    <property type="term" value="P:transcription initiation at RNA polymerase II promoter"/>
    <property type="evidence" value="ECO:0007669"/>
    <property type="project" value="TreeGrafter"/>
</dbReference>
<reference evidence="13" key="1">
    <citation type="submission" date="2021-01" db="EMBL/GenBank/DDBJ databases">
        <authorList>
            <person name="Corre E."/>
            <person name="Pelletier E."/>
            <person name="Niang G."/>
            <person name="Scheremetjew M."/>
            <person name="Finn R."/>
            <person name="Kale V."/>
            <person name="Holt S."/>
            <person name="Cochrane G."/>
            <person name="Meng A."/>
            <person name="Brown T."/>
            <person name="Cohen L."/>
        </authorList>
    </citation>
    <scope>NUCLEOTIDE SEQUENCE</scope>
    <source>
        <strain evidence="13">RCC2335</strain>
    </source>
</reference>
<dbReference type="InterPro" id="IPR012164">
    <property type="entry name" value="Rpa12/Rpb9/Rpc10/TFS"/>
</dbReference>
<comment type="function">
    <text evidence="8">DNA-dependent RNA polymerase catalyzes the transcription of DNA into RNA using the four ribonucleoside triphosphates as substrates.</text>
</comment>
<evidence type="ECO:0000256" key="11">
    <source>
        <dbReference type="RuleBase" id="RU003474"/>
    </source>
</evidence>
<dbReference type="FunFam" id="2.20.25.10:FF:000004">
    <property type="entry name" value="DNA-directed RNA polymerase subunit"/>
    <property type="match status" value="1"/>
</dbReference>
<feature type="zinc finger region" description="C4-type" evidence="10">
    <location>
        <begin position="7"/>
        <end position="32"/>
    </location>
</feature>
<name>A0A7S2T9D0_9CHLO</name>
<dbReference type="EMBL" id="CP151511">
    <property type="protein sequence ID" value="WZN65067.1"/>
    <property type="molecule type" value="Genomic_DNA"/>
</dbReference>
<dbReference type="GO" id="GO:0005665">
    <property type="term" value="C:RNA polymerase II, core complex"/>
    <property type="evidence" value="ECO:0007669"/>
    <property type="project" value="TreeGrafter"/>
</dbReference>
<evidence type="ECO:0000256" key="5">
    <source>
        <dbReference type="ARBA" id="ARBA00022833"/>
    </source>
</evidence>
<accession>A0A7S2T9D0</accession>